<reference evidence="3" key="1">
    <citation type="submission" date="2016-10" db="EMBL/GenBank/DDBJ databases">
        <authorList>
            <person name="Varghese N."/>
            <person name="Submissions S."/>
        </authorList>
    </citation>
    <scope>NUCLEOTIDE SEQUENCE [LARGE SCALE GENOMIC DNA]</scope>
    <source>
        <strain evidence="3">DSM 23445</strain>
    </source>
</reference>
<keyword evidence="1" id="KW-0812">Transmembrane</keyword>
<evidence type="ECO:0000256" key="1">
    <source>
        <dbReference type="SAM" id="Phobius"/>
    </source>
</evidence>
<dbReference type="Proteomes" id="UP000199673">
    <property type="component" value="Unassembled WGS sequence"/>
</dbReference>
<dbReference type="STRING" id="305507.SAMN04489724_2728"/>
<proteinExistence type="predicted"/>
<dbReference type="RefSeq" id="WP_091693993.1">
    <property type="nucleotide sequence ID" value="NZ_FPBF01000003.1"/>
</dbReference>
<organism evidence="2 3">
    <name type="scientific">Algoriphagus locisalis</name>
    <dbReference type="NCBI Taxonomy" id="305507"/>
    <lineage>
        <taxon>Bacteria</taxon>
        <taxon>Pseudomonadati</taxon>
        <taxon>Bacteroidota</taxon>
        <taxon>Cytophagia</taxon>
        <taxon>Cytophagales</taxon>
        <taxon>Cyclobacteriaceae</taxon>
        <taxon>Algoriphagus</taxon>
    </lineage>
</organism>
<keyword evidence="1" id="KW-0472">Membrane</keyword>
<sequence length="171" mass="20202">MRDFLEIFVPVILPIVSLFIGAYIQRQRDKLNLEQEAFFQKKRENYFNVISPLVLMISNGSNKREQEKIITKILSNEYRKEVLALSLYGNDEVVKSFNNLFQFIYNRNDIPDYTDIMMPLLGKILLEMRKELGNKSTSLDEYGILEFLIKDIKEVKIKSIKDYNNYLKNNS</sequence>
<dbReference type="OrthoDB" id="1346011at2"/>
<gene>
    <name evidence="2" type="ORF">SAMN04489724_2728</name>
</gene>
<feature type="transmembrane region" description="Helical" evidence="1">
    <location>
        <begin position="6"/>
        <end position="24"/>
    </location>
</feature>
<keyword evidence="3" id="KW-1185">Reference proteome</keyword>
<dbReference type="EMBL" id="FPBF01000003">
    <property type="protein sequence ID" value="SFT90853.1"/>
    <property type="molecule type" value="Genomic_DNA"/>
</dbReference>
<evidence type="ECO:0000313" key="3">
    <source>
        <dbReference type="Proteomes" id="UP000199673"/>
    </source>
</evidence>
<dbReference type="AlphaFoldDB" id="A0A1I7BUL4"/>
<protein>
    <submittedName>
        <fullName evidence="2">Uncharacterized protein</fullName>
    </submittedName>
</protein>
<keyword evidence="1" id="KW-1133">Transmembrane helix</keyword>
<accession>A0A1I7BUL4</accession>
<evidence type="ECO:0000313" key="2">
    <source>
        <dbReference type="EMBL" id="SFT90853.1"/>
    </source>
</evidence>
<name>A0A1I7BUL4_9BACT</name>